<accession>A0A974HSL1</accession>
<gene>
    <name evidence="1" type="ORF">XELAEV_180174174mg</name>
</gene>
<protein>
    <submittedName>
        <fullName evidence="1">Uncharacterized protein</fullName>
    </submittedName>
</protein>
<name>A0A974HSL1_XENLA</name>
<feature type="non-terminal residue" evidence="1">
    <location>
        <position position="60"/>
    </location>
</feature>
<dbReference type="Proteomes" id="UP000694892">
    <property type="component" value="Chromosome 3L"/>
</dbReference>
<sequence>DSIANNYSPAARDFSTYYVYKLNSLNECTEQNRVENVTGFRFPKNVNPELRTVKKKVHKQ</sequence>
<dbReference type="AlphaFoldDB" id="A0A974HSL1"/>
<evidence type="ECO:0000313" key="2">
    <source>
        <dbReference type="Proteomes" id="UP000694892"/>
    </source>
</evidence>
<reference evidence="2" key="1">
    <citation type="journal article" date="2016" name="Nature">
        <title>Genome evolution in the allotetraploid frog Xenopus laevis.</title>
        <authorList>
            <person name="Session A.M."/>
            <person name="Uno Y."/>
            <person name="Kwon T."/>
            <person name="Chapman J.A."/>
            <person name="Toyoda A."/>
            <person name="Takahashi S."/>
            <person name="Fukui A."/>
            <person name="Hikosaka A."/>
            <person name="Suzuki A."/>
            <person name="Kondo M."/>
            <person name="van Heeringen S.J."/>
            <person name="Quigley I."/>
            <person name="Heinz S."/>
            <person name="Ogino H."/>
            <person name="Ochi H."/>
            <person name="Hellsten U."/>
            <person name="Lyons J.B."/>
            <person name="Simakov O."/>
            <person name="Putnam N."/>
            <person name="Stites J."/>
            <person name="Kuroki Y."/>
            <person name="Tanaka T."/>
            <person name="Michiue T."/>
            <person name="Watanabe M."/>
            <person name="Bogdanovic O."/>
            <person name="Lister R."/>
            <person name="Georgiou G."/>
            <person name="Paranjpe S.S."/>
            <person name="van Kruijsbergen I."/>
            <person name="Shu S."/>
            <person name="Carlson J."/>
            <person name="Kinoshita T."/>
            <person name="Ohta Y."/>
            <person name="Mawaribuchi S."/>
            <person name="Jenkins J."/>
            <person name="Grimwood J."/>
            <person name="Schmutz J."/>
            <person name="Mitros T."/>
            <person name="Mozaffari S.V."/>
            <person name="Suzuki Y."/>
            <person name="Haramoto Y."/>
            <person name="Yamamoto T.S."/>
            <person name="Takagi C."/>
            <person name="Heald R."/>
            <person name="Miller K."/>
            <person name="Haudenschild C."/>
            <person name="Kitzman J."/>
            <person name="Nakayama T."/>
            <person name="Izutsu Y."/>
            <person name="Robert J."/>
            <person name="Fortriede J."/>
            <person name="Burns K."/>
            <person name="Lotay V."/>
            <person name="Karimi K."/>
            <person name="Yasuoka Y."/>
            <person name="Dichmann D.S."/>
            <person name="Flajnik M.F."/>
            <person name="Houston D.W."/>
            <person name="Shendure J."/>
            <person name="DuPasquier L."/>
            <person name="Vize P.D."/>
            <person name="Zorn A.M."/>
            <person name="Ito M."/>
            <person name="Marcotte E.M."/>
            <person name="Wallingford J.B."/>
            <person name="Ito Y."/>
            <person name="Asashima M."/>
            <person name="Ueno N."/>
            <person name="Matsuda Y."/>
            <person name="Veenstra G.J."/>
            <person name="Fujiyama A."/>
            <person name="Harland R.M."/>
            <person name="Taira M."/>
            <person name="Rokhsar D.S."/>
        </authorList>
    </citation>
    <scope>NUCLEOTIDE SEQUENCE [LARGE SCALE GENOMIC DNA]</scope>
    <source>
        <strain evidence="2">J</strain>
    </source>
</reference>
<dbReference type="EMBL" id="CM004470">
    <property type="protein sequence ID" value="OCT88789.1"/>
    <property type="molecule type" value="Genomic_DNA"/>
</dbReference>
<feature type="non-terminal residue" evidence="1">
    <location>
        <position position="1"/>
    </location>
</feature>
<evidence type="ECO:0000313" key="1">
    <source>
        <dbReference type="EMBL" id="OCT88789.1"/>
    </source>
</evidence>
<organism evidence="1 2">
    <name type="scientific">Xenopus laevis</name>
    <name type="common">African clawed frog</name>
    <dbReference type="NCBI Taxonomy" id="8355"/>
    <lineage>
        <taxon>Eukaryota</taxon>
        <taxon>Metazoa</taxon>
        <taxon>Chordata</taxon>
        <taxon>Craniata</taxon>
        <taxon>Vertebrata</taxon>
        <taxon>Euteleostomi</taxon>
        <taxon>Amphibia</taxon>
        <taxon>Batrachia</taxon>
        <taxon>Anura</taxon>
        <taxon>Pipoidea</taxon>
        <taxon>Pipidae</taxon>
        <taxon>Xenopodinae</taxon>
        <taxon>Xenopus</taxon>
        <taxon>Xenopus</taxon>
    </lineage>
</organism>
<proteinExistence type="predicted"/>